<proteinExistence type="predicted"/>
<feature type="compositionally biased region" description="Polar residues" evidence="1">
    <location>
        <begin position="84"/>
        <end position="104"/>
    </location>
</feature>
<evidence type="ECO:0000256" key="1">
    <source>
        <dbReference type="SAM" id="MobiDB-lite"/>
    </source>
</evidence>
<organism evidence="2 3">
    <name type="scientific">Collybiopsis luxurians FD-317 M1</name>
    <dbReference type="NCBI Taxonomy" id="944289"/>
    <lineage>
        <taxon>Eukaryota</taxon>
        <taxon>Fungi</taxon>
        <taxon>Dikarya</taxon>
        <taxon>Basidiomycota</taxon>
        <taxon>Agaricomycotina</taxon>
        <taxon>Agaricomycetes</taxon>
        <taxon>Agaricomycetidae</taxon>
        <taxon>Agaricales</taxon>
        <taxon>Marasmiineae</taxon>
        <taxon>Omphalotaceae</taxon>
        <taxon>Collybiopsis</taxon>
        <taxon>Collybiopsis luxurians</taxon>
    </lineage>
</organism>
<feature type="compositionally biased region" description="Polar residues" evidence="1">
    <location>
        <begin position="138"/>
        <end position="154"/>
    </location>
</feature>
<gene>
    <name evidence="2" type="ORF">GYMLUDRAFT_251471</name>
</gene>
<feature type="region of interest" description="Disordered" evidence="1">
    <location>
        <begin position="26"/>
        <end position="104"/>
    </location>
</feature>
<feature type="compositionally biased region" description="Pro residues" evidence="1">
    <location>
        <begin position="179"/>
        <end position="195"/>
    </location>
</feature>
<feature type="region of interest" description="Disordered" evidence="1">
    <location>
        <begin position="137"/>
        <end position="212"/>
    </location>
</feature>
<evidence type="ECO:0000313" key="2">
    <source>
        <dbReference type="EMBL" id="KIK52117.1"/>
    </source>
</evidence>
<evidence type="ECO:0000313" key="3">
    <source>
        <dbReference type="Proteomes" id="UP000053593"/>
    </source>
</evidence>
<dbReference type="Proteomes" id="UP000053593">
    <property type="component" value="Unassembled WGS sequence"/>
</dbReference>
<dbReference type="EMBL" id="KN834848">
    <property type="protein sequence ID" value="KIK52117.1"/>
    <property type="molecule type" value="Genomic_DNA"/>
</dbReference>
<keyword evidence="3" id="KW-1185">Reference proteome</keyword>
<reference evidence="2 3" key="1">
    <citation type="submission" date="2014-04" db="EMBL/GenBank/DDBJ databases">
        <title>Evolutionary Origins and Diversification of the Mycorrhizal Mutualists.</title>
        <authorList>
            <consortium name="DOE Joint Genome Institute"/>
            <consortium name="Mycorrhizal Genomics Consortium"/>
            <person name="Kohler A."/>
            <person name="Kuo A."/>
            <person name="Nagy L.G."/>
            <person name="Floudas D."/>
            <person name="Copeland A."/>
            <person name="Barry K.W."/>
            <person name="Cichocki N."/>
            <person name="Veneault-Fourrey C."/>
            <person name="LaButti K."/>
            <person name="Lindquist E.A."/>
            <person name="Lipzen A."/>
            <person name="Lundell T."/>
            <person name="Morin E."/>
            <person name="Murat C."/>
            <person name="Riley R."/>
            <person name="Ohm R."/>
            <person name="Sun H."/>
            <person name="Tunlid A."/>
            <person name="Henrissat B."/>
            <person name="Grigoriev I.V."/>
            <person name="Hibbett D.S."/>
            <person name="Martin F."/>
        </authorList>
    </citation>
    <scope>NUCLEOTIDE SEQUENCE [LARGE SCALE GENOMIC DNA]</scope>
    <source>
        <strain evidence="2 3">FD-317 M1</strain>
    </source>
</reference>
<dbReference type="AlphaFoldDB" id="A0A0D0C2P4"/>
<protein>
    <submittedName>
        <fullName evidence="2">Uncharacterized protein</fullName>
    </submittedName>
</protein>
<name>A0A0D0C2P4_9AGAR</name>
<dbReference type="OrthoDB" id="3062963at2759"/>
<accession>A0A0D0C2P4</accession>
<dbReference type="HOGENOM" id="CLU_089004_0_0_1"/>
<sequence>MTAYSSFFSSGLLAAHHAVYNNFSHSRSDDVSPSLFGLSDPLDDSSDIEMDRSSTPVPPTNAQPAPWAQSAQTGQPKLRRRKSSLTMATSPMNMIKSPSRSAGNAIQLQRHLFASPSRSRSGSASSVLSIGEELAPHQTVSNGSNDVASKSNSLFGRMRSGSVGSALKSRRIVRRVPGPSCPPPSLPLPPLPSLPSIPGTPSRSKTKAFSIQVPASTSHALAQKLAAAGNDVHGHPLQAVSPTSMSPRQPLGDLQLQGHGNAYVNDQDVPMKD</sequence>
<feature type="region of interest" description="Disordered" evidence="1">
    <location>
        <begin position="227"/>
        <end position="273"/>
    </location>
</feature>